<dbReference type="AlphaFoldDB" id="K1QJE2"/>
<dbReference type="GO" id="GO:0034632">
    <property type="term" value="F:retinol transmembrane transporter activity"/>
    <property type="evidence" value="ECO:0007669"/>
    <property type="project" value="InterPro"/>
</dbReference>
<dbReference type="EMBL" id="JH816462">
    <property type="protein sequence ID" value="EKC31289.1"/>
    <property type="molecule type" value="Genomic_DNA"/>
</dbReference>
<dbReference type="HOGENOM" id="CLU_1058657_0_0_1"/>
<name>K1QJE2_MAGGI</name>
<evidence type="ECO:0000313" key="1">
    <source>
        <dbReference type="EMBL" id="EKC31289.1"/>
    </source>
</evidence>
<dbReference type="InterPro" id="IPR002449">
    <property type="entry name" value="Retinol-bd/Purpurin"/>
</dbReference>
<sequence>MTSRLLFLSSLVALVAWPARAQTGTCPVVSSISVQPGFDYESFANESRWNVVLYSKIIPIEGLDMQVVKSDVSLMFSRDADNNKTVTLVADIKVKGDFVFENFTTSAWKTVKYNSFTPIEGITIYSTSDQKSQFGLKGDQPFVYNVARIGITPTRSVCYSDTGTVEFLDNNQAKMFLKYHNKKTGQTHQQNQWVLYTDYDNMAVVYACQKEQTDGTCHADHRYIWILAKKSTLTPEEEARANGIAASVCISGLKTVDHNQPCP</sequence>
<dbReference type="InParanoid" id="K1QJE2"/>
<dbReference type="GO" id="GO:0005501">
    <property type="term" value="F:retinoid binding"/>
    <property type="evidence" value="ECO:0007669"/>
    <property type="project" value="InterPro"/>
</dbReference>
<dbReference type="PANTHER" id="PTHR11873:SF0">
    <property type="entry name" value="LIPOCALIN-RELATED PROTEIN"/>
    <property type="match status" value="1"/>
</dbReference>
<reference evidence="1" key="1">
    <citation type="journal article" date="2012" name="Nature">
        <title>The oyster genome reveals stress adaptation and complexity of shell formation.</title>
        <authorList>
            <person name="Zhang G."/>
            <person name="Fang X."/>
            <person name="Guo X."/>
            <person name="Li L."/>
            <person name="Luo R."/>
            <person name="Xu F."/>
            <person name="Yang P."/>
            <person name="Zhang L."/>
            <person name="Wang X."/>
            <person name="Qi H."/>
            <person name="Xiong Z."/>
            <person name="Que H."/>
            <person name="Xie Y."/>
            <person name="Holland P.W."/>
            <person name="Paps J."/>
            <person name="Zhu Y."/>
            <person name="Wu F."/>
            <person name="Chen Y."/>
            <person name="Wang J."/>
            <person name="Peng C."/>
            <person name="Meng J."/>
            <person name="Yang L."/>
            <person name="Liu J."/>
            <person name="Wen B."/>
            <person name="Zhang N."/>
            <person name="Huang Z."/>
            <person name="Zhu Q."/>
            <person name="Feng Y."/>
            <person name="Mount A."/>
            <person name="Hedgecock D."/>
            <person name="Xu Z."/>
            <person name="Liu Y."/>
            <person name="Domazet-Loso T."/>
            <person name="Du Y."/>
            <person name="Sun X."/>
            <person name="Zhang S."/>
            <person name="Liu B."/>
            <person name="Cheng P."/>
            <person name="Jiang X."/>
            <person name="Li J."/>
            <person name="Fan D."/>
            <person name="Wang W."/>
            <person name="Fu W."/>
            <person name="Wang T."/>
            <person name="Wang B."/>
            <person name="Zhang J."/>
            <person name="Peng Z."/>
            <person name="Li Y."/>
            <person name="Li N."/>
            <person name="Wang J."/>
            <person name="Chen M."/>
            <person name="He Y."/>
            <person name="Tan F."/>
            <person name="Song X."/>
            <person name="Zheng Q."/>
            <person name="Huang R."/>
            <person name="Yang H."/>
            <person name="Du X."/>
            <person name="Chen L."/>
            <person name="Yang M."/>
            <person name="Gaffney P.M."/>
            <person name="Wang S."/>
            <person name="Luo L."/>
            <person name="She Z."/>
            <person name="Ming Y."/>
            <person name="Huang W."/>
            <person name="Zhang S."/>
            <person name="Huang B."/>
            <person name="Zhang Y."/>
            <person name="Qu T."/>
            <person name="Ni P."/>
            <person name="Miao G."/>
            <person name="Wang J."/>
            <person name="Wang Q."/>
            <person name="Steinberg C.E."/>
            <person name="Wang H."/>
            <person name="Li N."/>
            <person name="Qian L."/>
            <person name="Zhang G."/>
            <person name="Li Y."/>
            <person name="Yang H."/>
            <person name="Liu X."/>
            <person name="Wang J."/>
            <person name="Yin Y."/>
            <person name="Wang J."/>
        </authorList>
    </citation>
    <scope>NUCLEOTIDE SEQUENCE [LARGE SCALE GENOMIC DNA]</scope>
    <source>
        <strain evidence="1">05x7-T-G4-1.051#20</strain>
    </source>
</reference>
<dbReference type="InterPro" id="IPR012674">
    <property type="entry name" value="Calycin"/>
</dbReference>
<dbReference type="Gene3D" id="2.40.128.20">
    <property type="match status" value="1"/>
</dbReference>
<protein>
    <submittedName>
        <fullName evidence="1">Uncharacterized protein</fullName>
    </submittedName>
</protein>
<dbReference type="PANTHER" id="PTHR11873">
    <property type="entry name" value="RETINOL-BINDING PROTEIN 4"/>
    <property type="match status" value="1"/>
</dbReference>
<accession>K1QJE2</accession>
<dbReference type="SUPFAM" id="SSF50814">
    <property type="entry name" value="Lipocalins"/>
    <property type="match status" value="1"/>
</dbReference>
<proteinExistence type="predicted"/>
<gene>
    <name evidence="1" type="ORF">CGI_10007514</name>
</gene>
<organism evidence="1">
    <name type="scientific">Magallana gigas</name>
    <name type="common">Pacific oyster</name>
    <name type="synonym">Crassostrea gigas</name>
    <dbReference type="NCBI Taxonomy" id="29159"/>
    <lineage>
        <taxon>Eukaryota</taxon>
        <taxon>Metazoa</taxon>
        <taxon>Spiralia</taxon>
        <taxon>Lophotrochozoa</taxon>
        <taxon>Mollusca</taxon>
        <taxon>Bivalvia</taxon>
        <taxon>Autobranchia</taxon>
        <taxon>Pteriomorphia</taxon>
        <taxon>Ostreida</taxon>
        <taxon>Ostreoidea</taxon>
        <taxon>Ostreidae</taxon>
        <taxon>Magallana</taxon>
    </lineage>
</organism>